<protein>
    <submittedName>
        <fullName evidence="2">VOC family protein</fullName>
    </submittedName>
</protein>
<accession>A0A432ZAD7</accession>
<proteinExistence type="predicted"/>
<dbReference type="PANTHER" id="PTHR33990">
    <property type="entry name" value="PROTEIN YJDN-RELATED"/>
    <property type="match status" value="1"/>
</dbReference>
<feature type="domain" description="PhnB-like" evidence="1">
    <location>
        <begin position="3"/>
        <end position="131"/>
    </location>
</feature>
<dbReference type="SUPFAM" id="SSF54593">
    <property type="entry name" value="Glyoxalase/Bleomycin resistance protein/Dihydroxybiphenyl dioxygenase"/>
    <property type="match status" value="1"/>
</dbReference>
<dbReference type="CDD" id="cd06588">
    <property type="entry name" value="PhnB_like"/>
    <property type="match status" value="1"/>
</dbReference>
<reference evidence="3" key="1">
    <citation type="journal article" date="2018" name="Front. Microbiol.">
        <title>Genome-Based Analysis Reveals the Taxonomy and Diversity of the Family Idiomarinaceae.</title>
        <authorList>
            <person name="Liu Y."/>
            <person name="Lai Q."/>
            <person name="Shao Z."/>
        </authorList>
    </citation>
    <scope>NUCLEOTIDE SEQUENCE [LARGE SCALE GENOMIC DNA]</scope>
    <source>
        <strain evidence="3">c121</strain>
    </source>
</reference>
<dbReference type="RefSeq" id="WP_026861265.1">
    <property type="nucleotide sequence ID" value="NZ_PIQE01000001.1"/>
</dbReference>
<keyword evidence="3" id="KW-1185">Reference proteome</keyword>
<evidence type="ECO:0000313" key="2">
    <source>
        <dbReference type="EMBL" id="RUO74916.1"/>
    </source>
</evidence>
<dbReference type="PANTHER" id="PTHR33990:SF4">
    <property type="entry name" value="PHNB-LIKE DOMAIN-CONTAINING PROTEIN"/>
    <property type="match status" value="1"/>
</dbReference>
<sequence length="135" mass="15369">MKQLVTSLMFVGEQAGKANEAVHFYTSTFKDSEIIHIEYYQKGEHEPEGAVKNARFTLNGHTLMALDSHLSHKFSFTPASSLYIECDSEDELRELHSALAEQGSELMPVDNYGFSRLFCWLNDKYGVSWQLNLAE</sequence>
<name>A0A432ZAD7_9GAMM</name>
<evidence type="ECO:0000313" key="3">
    <source>
        <dbReference type="Proteomes" id="UP000287022"/>
    </source>
</evidence>
<dbReference type="AlphaFoldDB" id="A0A432ZAD7"/>
<gene>
    <name evidence="2" type="ORF">CWI80_06190</name>
</gene>
<evidence type="ECO:0000259" key="1">
    <source>
        <dbReference type="Pfam" id="PF06983"/>
    </source>
</evidence>
<dbReference type="InterPro" id="IPR029068">
    <property type="entry name" value="Glyas_Bleomycin-R_OHBP_Dase"/>
</dbReference>
<dbReference type="Pfam" id="PF06983">
    <property type="entry name" value="3-dmu-9_3-mt"/>
    <property type="match status" value="1"/>
</dbReference>
<dbReference type="Gene3D" id="3.30.720.110">
    <property type="match status" value="1"/>
</dbReference>
<organism evidence="2 3">
    <name type="scientific">Pseudidiomarina sediminum</name>
    <dbReference type="NCBI Taxonomy" id="431675"/>
    <lineage>
        <taxon>Bacteria</taxon>
        <taxon>Pseudomonadati</taxon>
        <taxon>Pseudomonadota</taxon>
        <taxon>Gammaproteobacteria</taxon>
        <taxon>Alteromonadales</taxon>
        <taxon>Idiomarinaceae</taxon>
        <taxon>Pseudidiomarina</taxon>
    </lineage>
</organism>
<dbReference type="InterPro" id="IPR009725">
    <property type="entry name" value="3_dmu_93_MTrfase"/>
</dbReference>
<dbReference type="STRING" id="1122124.GCA_000423165_00176"/>
<dbReference type="InterPro" id="IPR028973">
    <property type="entry name" value="PhnB-like"/>
</dbReference>
<dbReference type="Gene3D" id="3.30.720.100">
    <property type="match status" value="1"/>
</dbReference>
<comment type="caution">
    <text evidence="2">The sequence shown here is derived from an EMBL/GenBank/DDBJ whole genome shotgun (WGS) entry which is preliminary data.</text>
</comment>
<dbReference type="EMBL" id="PIQE01000001">
    <property type="protein sequence ID" value="RUO74916.1"/>
    <property type="molecule type" value="Genomic_DNA"/>
</dbReference>
<dbReference type="PIRSF" id="PIRSF021700">
    <property type="entry name" value="3_dmu_93_MTrfase"/>
    <property type="match status" value="1"/>
</dbReference>
<dbReference type="Proteomes" id="UP000287022">
    <property type="component" value="Unassembled WGS sequence"/>
</dbReference>